<feature type="compositionally biased region" description="Basic residues" evidence="1">
    <location>
        <begin position="1"/>
        <end position="17"/>
    </location>
</feature>
<keyword evidence="3" id="KW-1185">Reference proteome</keyword>
<evidence type="ECO:0000313" key="3">
    <source>
        <dbReference type="Proteomes" id="UP000789759"/>
    </source>
</evidence>
<evidence type="ECO:0000313" key="2">
    <source>
        <dbReference type="EMBL" id="CAG8510075.1"/>
    </source>
</evidence>
<sequence>MTSKKYTSKKSSGKKRTPSGFILYKNTNRLNPHDASKRYKLETEDVRIAFERQAEMIRLRSESNYFSLDEKFYKNVYAQMSSITQMKNVSYTKHNLKDPHKMMLLTEIPQLESTLNFVNMDANFYKNSDAAMQLIAQERTVPLSNNSFKDSTSTVSIAENKNAFCVGSNSIGIASNVYYMEMLDK</sequence>
<feature type="region of interest" description="Disordered" evidence="1">
    <location>
        <begin position="1"/>
        <end position="20"/>
    </location>
</feature>
<dbReference type="Proteomes" id="UP000789759">
    <property type="component" value="Unassembled WGS sequence"/>
</dbReference>
<organism evidence="2 3">
    <name type="scientific">Cetraspora pellucida</name>
    <dbReference type="NCBI Taxonomy" id="1433469"/>
    <lineage>
        <taxon>Eukaryota</taxon>
        <taxon>Fungi</taxon>
        <taxon>Fungi incertae sedis</taxon>
        <taxon>Mucoromycota</taxon>
        <taxon>Glomeromycotina</taxon>
        <taxon>Glomeromycetes</taxon>
        <taxon>Diversisporales</taxon>
        <taxon>Gigasporaceae</taxon>
        <taxon>Cetraspora</taxon>
    </lineage>
</organism>
<dbReference type="EMBL" id="CAJVQA010001308">
    <property type="protein sequence ID" value="CAG8510075.1"/>
    <property type="molecule type" value="Genomic_DNA"/>
</dbReference>
<protein>
    <submittedName>
        <fullName evidence="2">23781_t:CDS:1</fullName>
    </submittedName>
</protein>
<gene>
    <name evidence="2" type="ORF">CPELLU_LOCUS2874</name>
</gene>
<name>A0A9N8ZXG2_9GLOM</name>
<accession>A0A9N8ZXG2</accession>
<evidence type="ECO:0000256" key="1">
    <source>
        <dbReference type="SAM" id="MobiDB-lite"/>
    </source>
</evidence>
<reference evidence="2" key="1">
    <citation type="submission" date="2021-06" db="EMBL/GenBank/DDBJ databases">
        <authorList>
            <person name="Kallberg Y."/>
            <person name="Tangrot J."/>
            <person name="Rosling A."/>
        </authorList>
    </citation>
    <scope>NUCLEOTIDE SEQUENCE</scope>
    <source>
        <strain evidence="2">FL966</strain>
    </source>
</reference>
<proteinExistence type="predicted"/>
<comment type="caution">
    <text evidence="2">The sequence shown here is derived from an EMBL/GenBank/DDBJ whole genome shotgun (WGS) entry which is preliminary data.</text>
</comment>
<dbReference type="OrthoDB" id="2404261at2759"/>
<dbReference type="AlphaFoldDB" id="A0A9N8ZXG2"/>